<keyword evidence="7" id="KW-0808">Transferase</keyword>
<gene>
    <name evidence="7" type="primary">yxkO</name>
    <name evidence="7" type="ORF">SPICI04_113</name>
</gene>
<dbReference type="GO" id="GO:0052856">
    <property type="term" value="F:NAD(P)HX epimerase activity"/>
    <property type="evidence" value="ECO:0007669"/>
    <property type="project" value="TreeGrafter"/>
</dbReference>
<evidence type="ECO:0000256" key="3">
    <source>
        <dbReference type="ARBA" id="ARBA00022857"/>
    </source>
</evidence>
<keyword evidence="5" id="KW-0456">Lyase</keyword>
<dbReference type="GO" id="GO:0110051">
    <property type="term" value="P:metabolite repair"/>
    <property type="evidence" value="ECO:0007669"/>
    <property type="project" value="TreeGrafter"/>
</dbReference>
<dbReference type="NCBIfam" id="TIGR00196">
    <property type="entry name" value="yjeF_cterm"/>
    <property type="match status" value="1"/>
</dbReference>
<evidence type="ECO:0000256" key="5">
    <source>
        <dbReference type="ARBA" id="ARBA00023239"/>
    </source>
</evidence>
<evidence type="ECO:0000256" key="1">
    <source>
        <dbReference type="ARBA" id="ARBA00022741"/>
    </source>
</evidence>
<evidence type="ECO:0000259" key="6">
    <source>
        <dbReference type="PROSITE" id="PS51383"/>
    </source>
</evidence>
<dbReference type="SUPFAM" id="SSF53613">
    <property type="entry name" value="Ribokinase-like"/>
    <property type="match status" value="1"/>
</dbReference>
<feature type="domain" description="YjeF C-terminal" evidence="6">
    <location>
        <begin position="1"/>
        <end position="218"/>
    </location>
</feature>
<keyword evidence="3" id="KW-0521">NADP</keyword>
<proteinExistence type="predicted"/>
<dbReference type="PROSITE" id="PS01050">
    <property type="entry name" value="YJEF_C_2"/>
    <property type="match status" value="1"/>
</dbReference>
<dbReference type="Gene3D" id="3.40.1190.20">
    <property type="match status" value="1"/>
</dbReference>
<dbReference type="InterPro" id="IPR017953">
    <property type="entry name" value="Carbohydrate_kinase_pred_CS"/>
</dbReference>
<dbReference type="GO" id="GO:0005524">
    <property type="term" value="F:ATP binding"/>
    <property type="evidence" value="ECO:0007669"/>
    <property type="project" value="UniProtKB-KW"/>
</dbReference>
<evidence type="ECO:0000256" key="4">
    <source>
        <dbReference type="ARBA" id="ARBA00023027"/>
    </source>
</evidence>
<dbReference type="GO" id="GO:0016301">
    <property type="term" value="F:kinase activity"/>
    <property type="evidence" value="ECO:0007669"/>
    <property type="project" value="UniProtKB-KW"/>
</dbReference>
<accession>Q14NM4</accession>
<evidence type="ECO:0000256" key="2">
    <source>
        <dbReference type="ARBA" id="ARBA00022840"/>
    </source>
</evidence>
<dbReference type="AlphaFoldDB" id="Q14NM4"/>
<keyword evidence="2" id="KW-0067">ATP-binding</keyword>
<dbReference type="PANTHER" id="PTHR12592:SF0">
    <property type="entry name" value="ATP-DEPENDENT (S)-NAD(P)H-HYDRATE DEHYDRATASE"/>
    <property type="match status" value="1"/>
</dbReference>
<evidence type="ECO:0000313" key="7">
    <source>
        <dbReference type="EMBL" id="CAK98905.1"/>
    </source>
</evidence>
<protein>
    <submittedName>
        <fullName evidence="7">Hypothetical carbohydrate kinase n-terminal truncated protein</fullName>
    </submittedName>
</protein>
<organism evidence="7">
    <name type="scientific">Spiroplasma citri</name>
    <dbReference type="NCBI Taxonomy" id="2133"/>
    <lineage>
        <taxon>Bacteria</taxon>
        <taxon>Bacillati</taxon>
        <taxon>Mycoplasmatota</taxon>
        <taxon>Mollicutes</taxon>
        <taxon>Entomoplasmatales</taxon>
        <taxon>Spiroplasmataceae</taxon>
        <taxon>Spiroplasma</taxon>
    </lineage>
</organism>
<name>Q14NM4_SPICI</name>
<dbReference type="GO" id="GO:0052855">
    <property type="term" value="F:ADP-dependent NAD(P)H-hydrate dehydratase activity"/>
    <property type="evidence" value="ECO:0007669"/>
    <property type="project" value="TreeGrafter"/>
</dbReference>
<sequence>MALSPELLEKTNNTAPEITFCDASDRARILDLLTNKVNVVAYGMGKGKTERTYNTLNYILDNYKGSIVVDVDVINVLDAPLLRKLCGRVILTPHALELSRLINKSVPEILNSRINIAKEFANKYKIIVVLKGYQSIIITDGNRVYINGAGNPYMTVAGMGDTLTGLIASLVGRGYELFEAAIVGTYLHGLAGDEISQYKKPVLPTDIIDQIGFVLAELIGNEDSINFKK</sequence>
<dbReference type="CDD" id="cd01171">
    <property type="entry name" value="YXKO-related"/>
    <property type="match status" value="1"/>
</dbReference>
<keyword evidence="4" id="KW-0520">NAD</keyword>
<dbReference type="EMBL" id="AM285305">
    <property type="protein sequence ID" value="CAK98905.1"/>
    <property type="molecule type" value="Genomic_DNA"/>
</dbReference>
<dbReference type="Pfam" id="PF01256">
    <property type="entry name" value="Carb_kinase"/>
    <property type="match status" value="1"/>
</dbReference>
<keyword evidence="7" id="KW-0418">Kinase</keyword>
<dbReference type="InterPro" id="IPR029056">
    <property type="entry name" value="Ribokinase-like"/>
</dbReference>
<dbReference type="InterPro" id="IPR000631">
    <property type="entry name" value="CARKD"/>
</dbReference>
<reference evidence="7" key="1">
    <citation type="journal article" date="2010" name="Appl. Environ. Microbiol.">
        <title>Partial chromosome sequence of Spiroplasma citri reveals extensive viral invasion and important gene decay.</title>
        <authorList>
            <person name="Carle P."/>
            <person name="Saillard C."/>
            <person name="Carrere N."/>
            <person name="Carrere S."/>
            <person name="Duret S."/>
            <person name="Eveillard S."/>
            <person name="Gaurivaud P."/>
            <person name="Gourgues G."/>
            <person name="Gouzy J."/>
            <person name="Salar P."/>
            <person name="Verdin E."/>
            <person name="Breton M."/>
            <person name="Blanchard A."/>
            <person name="Laigret F."/>
            <person name="Bove J.M."/>
            <person name="Renaudin J."/>
            <person name="Foissac X."/>
        </authorList>
    </citation>
    <scope>NUCLEOTIDE SEQUENCE</scope>
    <source>
        <strain evidence="7">GII3-3X</strain>
    </source>
</reference>
<dbReference type="PANTHER" id="PTHR12592">
    <property type="entry name" value="ATP-DEPENDENT (S)-NAD(P)H-HYDRATE DEHYDRATASE FAMILY MEMBER"/>
    <property type="match status" value="1"/>
</dbReference>
<dbReference type="PROSITE" id="PS51383">
    <property type="entry name" value="YJEF_C_3"/>
    <property type="match status" value="1"/>
</dbReference>
<keyword evidence="1" id="KW-0547">Nucleotide-binding</keyword>